<dbReference type="Pfam" id="PF00884">
    <property type="entry name" value="Sulfatase"/>
    <property type="match status" value="1"/>
</dbReference>
<organism evidence="2">
    <name type="scientific">Phytobacter massiliensis</name>
    <dbReference type="NCBI Taxonomy" id="1485952"/>
    <lineage>
        <taxon>Bacteria</taxon>
        <taxon>Pseudomonadati</taxon>
        <taxon>Pseudomonadota</taxon>
        <taxon>Gammaproteobacteria</taxon>
        <taxon>Enterobacterales</taxon>
        <taxon>Enterobacteriaceae</taxon>
        <taxon>Phytobacter</taxon>
    </lineage>
</organism>
<sequence>MKQKNEINENRRDLLKVFGIAAAASLLPETGNAAPACAKEKPAWDVPFTGPVPETLPEGYNILLITCDQERFFDRYPFPVPGRERLMKTGVTFTNHQNTANVCTPSRSVMYTGLHMPQTRMFDNLGFPWMKYDLDPQLRTVGHMMRELGYYSAYKGKWHLTQEIESPVAGKRDEDVDTGDIPVPRLHQIMDKYGFSDYHGIGDVIGKSKGGYFFDSVTAGQTISWLRNTGRTLNDDNKPWFAAVNLVNPHDVMFIDTDEPGDKIQWKGPMDAENHTLLPTQPPHNRLYQKSWPGYPLPANRHQPLDEPGRPAAHKIYQEARAATEGQFPDEDRRWRKLLDYYFNCIRDNDQHLEAILNELDNLALTDKTIIVFTSDHGELGGAHQLHGKGSSVYKEQIHVPMIIRHPAYPGNVRCNSITSHLDLVPTLVGLTGCDKSARDKVLAGRKGRDMSRLLAQPEKAGVNALRPGSLYCYGMILYMDAQYIRKFRALSAKKLPDAEFKKEMAKLHPDFSHRSGIRMINDGRYKFARYFSLKQHNTPKTLEALLANNDVELFDIINDPDENINLAMEPQKHQQIIMEMNEKLNQLIADEIGQDDGSYMPPFDGSRWNLTAAEMHQYMRD</sequence>
<evidence type="ECO:0000259" key="1">
    <source>
        <dbReference type="Pfam" id="PF00884"/>
    </source>
</evidence>
<reference evidence="2" key="1">
    <citation type="submission" date="2019-11" db="EMBL/GenBank/DDBJ databases">
        <authorList>
            <person name="Feng L."/>
        </authorList>
    </citation>
    <scope>NUCLEOTIDE SEQUENCE</scope>
    <source>
        <strain evidence="2">EMassiliensisLFYP7</strain>
    </source>
</reference>
<name>A0A6N3AZF8_9ENTR</name>
<dbReference type="PANTHER" id="PTHR46615:SF1">
    <property type="entry name" value="ARYLSULFATASE K"/>
    <property type="match status" value="1"/>
</dbReference>
<dbReference type="InterPro" id="IPR006311">
    <property type="entry name" value="TAT_signal"/>
</dbReference>
<dbReference type="SUPFAM" id="SSF53649">
    <property type="entry name" value="Alkaline phosphatase-like"/>
    <property type="match status" value="1"/>
</dbReference>
<dbReference type="RefSeq" id="WP_044180520.1">
    <property type="nucleotide sequence ID" value="NZ_CABKSF010000002.1"/>
</dbReference>
<dbReference type="OrthoDB" id="9803751at2"/>
<protein>
    <submittedName>
        <fullName evidence="2">Choline-sulfatase</fullName>
        <ecNumber evidence="2">3.1.6.6</ecNumber>
    </submittedName>
</protein>
<dbReference type="InterPro" id="IPR051849">
    <property type="entry name" value="GAG-degrading_sulfatase"/>
</dbReference>
<keyword evidence="2" id="KW-0378">Hydrolase</keyword>
<proteinExistence type="predicted"/>
<evidence type="ECO:0000313" key="2">
    <source>
        <dbReference type="EMBL" id="VYT95016.1"/>
    </source>
</evidence>
<dbReference type="InterPro" id="IPR000917">
    <property type="entry name" value="Sulfatase_N"/>
</dbReference>
<dbReference type="GO" id="GO:0047753">
    <property type="term" value="F:choline-sulfatase activity"/>
    <property type="evidence" value="ECO:0007669"/>
    <property type="project" value="UniProtKB-EC"/>
</dbReference>
<dbReference type="CDD" id="cd16035">
    <property type="entry name" value="sulfatase_like"/>
    <property type="match status" value="1"/>
</dbReference>
<dbReference type="EMBL" id="CACRTZ010000005">
    <property type="protein sequence ID" value="VYT95016.1"/>
    <property type="molecule type" value="Genomic_DNA"/>
</dbReference>
<dbReference type="PROSITE" id="PS51318">
    <property type="entry name" value="TAT"/>
    <property type="match status" value="1"/>
</dbReference>
<dbReference type="GO" id="GO:0015024">
    <property type="term" value="F:glucuronate-2-sulfatase activity"/>
    <property type="evidence" value="ECO:0007669"/>
    <property type="project" value="TreeGrafter"/>
</dbReference>
<dbReference type="InterPro" id="IPR017850">
    <property type="entry name" value="Alkaline_phosphatase_core_sf"/>
</dbReference>
<dbReference type="PANTHER" id="PTHR46615">
    <property type="entry name" value="ARYLSULFATASE K"/>
    <property type="match status" value="1"/>
</dbReference>
<feature type="domain" description="Sulfatase N-terminal" evidence="1">
    <location>
        <begin position="61"/>
        <end position="433"/>
    </location>
</feature>
<dbReference type="GO" id="GO:0004065">
    <property type="term" value="F:arylsulfatase activity"/>
    <property type="evidence" value="ECO:0007669"/>
    <property type="project" value="TreeGrafter"/>
</dbReference>
<gene>
    <name evidence="2" type="primary">betC_1</name>
    <name evidence="2" type="ORF">EMLFYP7_01026</name>
</gene>
<accession>A0A6N3AZF8</accession>
<dbReference type="Gene3D" id="3.40.720.10">
    <property type="entry name" value="Alkaline Phosphatase, subunit A"/>
    <property type="match status" value="1"/>
</dbReference>
<dbReference type="AlphaFoldDB" id="A0A6N3AZF8"/>
<dbReference type="EC" id="3.1.6.6" evidence="2"/>